<dbReference type="PANTHER" id="PTHR33604">
    <property type="entry name" value="OSJNBA0004B13.7 PROTEIN"/>
    <property type="match status" value="1"/>
</dbReference>
<keyword evidence="2" id="KW-1185">Reference proteome</keyword>
<dbReference type="SUPFAM" id="SSF53448">
    <property type="entry name" value="Nucleotide-diphospho-sugar transferases"/>
    <property type="match status" value="1"/>
</dbReference>
<dbReference type="InterPro" id="IPR029044">
    <property type="entry name" value="Nucleotide-diphossugar_trans"/>
</dbReference>
<dbReference type="RefSeq" id="WP_211936528.1">
    <property type="nucleotide sequence ID" value="NZ_CP073078.1"/>
</dbReference>
<evidence type="ECO:0000313" key="1">
    <source>
        <dbReference type="EMBL" id="QUD86476.1"/>
    </source>
</evidence>
<reference evidence="1" key="1">
    <citation type="submission" date="2021-04" db="EMBL/GenBank/DDBJ databases">
        <title>The complete genome sequence of Caulobacter sp. S6.</title>
        <authorList>
            <person name="Tang Y."/>
            <person name="Ouyang W."/>
            <person name="Liu Q."/>
            <person name="Huang B."/>
            <person name="Guo Z."/>
            <person name="Lei P."/>
        </authorList>
    </citation>
    <scope>NUCLEOTIDE SEQUENCE</scope>
    <source>
        <strain evidence="1">S6</strain>
    </source>
</reference>
<sequence length="395" mass="45205">MTRTRGPAVVVIAYDRTDTLARLLESLSRARYPADVEVPLVISIDHAPHADTARLAEQFDWPHGEKRIIAHTANLGLREHVLSCGDLALEYGAVAVFEDDLLAAPYFYDWVRRSAEFYADEPQVGGIGLYSYKLNEFNNLNFVPLSDGSDVHFLQVAASWGQAWTAGQWRAFRAWYDEHKSDPISQAADAVPEQLEAWKESSWKKYYIKYLAVTDRFFVYPNVALSTNTAKPGTHTKRPVNLYQVPLDMGPRNWSLKRLQDSATLYDVFYELRPEALRRLCPWLEGIEFDVDLMGLKPSSALTRPHLVSTRECNRPQKQWAMEMIPIEANIAFGVDGDFVSLGPKDAFAPMSESRRLAVIRHLNLFAYWNKYFFQLFKPIQTRLQIVRQGLKKKA</sequence>
<dbReference type="Gene3D" id="3.90.550.10">
    <property type="entry name" value="Spore Coat Polysaccharide Biosynthesis Protein SpsA, Chain A"/>
    <property type="match status" value="1"/>
</dbReference>
<dbReference type="KEGG" id="caul:KCG34_15410"/>
<proteinExistence type="predicted"/>
<accession>A0A975IUP9</accession>
<protein>
    <submittedName>
        <fullName evidence="1">Glycosyltransferase family 2 protein</fullName>
    </submittedName>
</protein>
<dbReference type="EMBL" id="CP073078">
    <property type="protein sequence ID" value="QUD86476.1"/>
    <property type="molecule type" value="Genomic_DNA"/>
</dbReference>
<dbReference type="Proteomes" id="UP000676409">
    <property type="component" value="Chromosome"/>
</dbReference>
<organism evidence="1 2">
    <name type="scientific">Phenylobacterium montanum</name>
    <dbReference type="NCBI Taxonomy" id="2823693"/>
    <lineage>
        <taxon>Bacteria</taxon>
        <taxon>Pseudomonadati</taxon>
        <taxon>Pseudomonadota</taxon>
        <taxon>Alphaproteobacteria</taxon>
        <taxon>Caulobacterales</taxon>
        <taxon>Caulobacteraceae</taxon>
        <taxon>Phenylobacterium</taxon>
    </lineage>
</organism>
<dbReference type="PANTHER" id="PTHR33604:SF3">
    <property type="entry name" value="OSJNBA0004B13.7 PROTEIN"/>
    <property type="match status" value="1"/>
</dbReference>
<dbReference type="AlphaFoldDB" id="A0A975IUP9"/>
<name>A0A975IUP9_9CAUL</name>
<gene>
    <name evidence="1" type="ORF">KCG34_15410</name>
</gene>
<dbReference type="CDD" id="cd00761">
    <property type="entry name" value="Glyco_tranf_GTA_type"/>
    <property type="match status" value="1"/>
</dbReference>
<evidence type="ECO:0000313" key="2">
    <source>
        <dbReference type="Proteomes" id="UP000676409"/>
    </source>
</evidence>